<reference evidence="2 3" key="1">
    <citation type="submission" date="2019-06" db="EMBL/GenBank/DDBJ databases">
        <title>Rhodococcus spaelei sp. nov., isolated from a cave.</title>
        <authorList>
            <person name="Lee S.D."/>
        </authorList>
    </citation>
    <scope>NUCLEOTIDE SEQUENCE [LARGE SCALE GENOMIC DNA]</scope>
    <source>
        <strain evidence="2 3">C9-5</strain>
    </source>
</reference>
<evidence type="ECO:0000256" key="1">
    <source>
        <dbReference type="SAM" id="MobiDB-lite"/>
    </source>
</evidence>
<dbReference type="EMBL" id="VIGH01000009">
    <property type="protein sequence ID" value="TQF66069.1"/>
    <property type="molecule type" value="Genomic_DNA"/>
</dbReference>
<accession>A0A541B183</accession>
<evidence type="ECO:0008006" key="4">
    <source>
        <dbReference type="Google" id="ProtNLM"/>
    </source>
</evidence>
<feature type="region of interest" description="Disordered" evidence="1">
    <location>
        <begin position="1"/>
        <end position="63"/>
    </location>
</feature>
<evidence type="ECO:0000313" key="3">
    <source>
        <dbReference type="Proteomes" id="UP000316256"/>
    </source>
</evidence>
<dbReference type="InterPro" id="IPR045596">
    <property type="entry name" value="DUF6459"/>
</dbReference>
<dbReference type="OrthoDB" id="4775331at2"/>
<comment type="caution">
    <text evidence="2">The sequence shown here is derived from an EMBL/GenBank/DDBJ whole genome shotgun (WGS) entry which is preliminary data.</text>
</comment>
<name>A0A541B183_9NOCA</name>
<proteinExistence type="predicted"/>
<keyword evidence="3" id="KW-1185">Reference proteome</keyword>
<gene>
    <name evidence="2" type="ORF">FK531_19590</name>
</gene>
<evidence type="ECO:0000313" key="2">
    <source>
        <dbReference type="EMBL" id="TQF66069.1"/>
    </source>
</evidence>
<feature type="compositionally biased region" description="Pro residues" evidence="1">
    <location>
        <begin position="18"/>
        <end position="29"/>
    </location>
</feature>
<dbReference type="RefSeq" id="WP_142102349.1">
    <property type="nucleotide sequence ID" value="NZ_VIGH01000009.1"/>
</dbReference>
<dbReference type="Pfam" id="PF20060">
    <property type="entry name" value="DUF6459"/>
    <property type="match status" value="1"/>
</dbReference>
<dbReference type="Proteomes" id="UP000316256">
    <property type="component" value="Unassembled WGS sequence"/>
</dbReference>
<protein>
    <recommendedName>
        <fullName evidence="4">Alanine, arginine and proline rich protein</fullName>
    </recommendedName>
</protein>
<sequence length="171" mass="18302">MTGPLPYRGGLFVTGAPPAEPQPDTPPAPRHAGPPTLRASRRSGHDGRSPRPATPVTPVDPEAQRFTETALRLTLEVLDRRRQPLQLRRLLAPAPADLVAALARAGSPAGRLGVAQLQRVHLRSTGPDVAEVFGTYARGDRTFAIAGRVERRPAAPGRNRDGWLITSLQVG</sequence>
<organism evidence="2 3">
    <name type="scientific">Rhodococcus spelaei</name>
    <dbReference type="NCBI Taxonomy" id="2546320"/>
    <lineage>
        <taxon>Bacteria</taxon>
        <taxon>Bacillati</taxon>
        <taxon>Actinomycetota</taxon>
        <taxon>Actinomycetes</taxon>
        <taxon>Mycobacteriales</taxon>
        <taxon>Nocardiaceae</taxon>
        <taxon>Rhodococcus</taxon>
    </lineage>
</organism>
<dbReference type="AlphaFoldDB" id="A0A541B183"/>